<evidence type="ECO:0000313" key="1">
    <source>
        <dbReference type="EMBL" id="JAI02611.1"/>
    </source>
</evidence>
<dbReference type="EMBL" id="GBXM01005967">
    <property type="protein sequence ID" value="JAI02611.1"/>
    <property type="molecule type" value="Transcribed_RNA"/>
</dbReference>
<reference evidence="1" key="1">
    <citation type="submission" date="2014-11" db="EMBL/GenBank/DDBJ databases">
        <authorList>
            <person name="Amaro Gonzalez C."/>
        </authorList>
    </citation>
    <scope>NUCLEOTIDE SEQUENCE</scope>
</reference>
<protein>
    <submittedName>
        <fullName evidence="1">Uncharacterized protein</fullName>
    </submittedName>
</protein>
<reference evidence="1" key="2">
    <citation type="journal article" date="2015" name="Fish Shellfish Immunol.">
        <title>Early steps in the European eel (Anguilla anguilla)-Vibrio vulnificus interaction in the gills: Role of the RtxA13 toxin.</title>
        <authorList>
            <person name="Callol A."/>
            <person name="Pajuelo D."/>
            <person name="Ebbesson L."/>
            <person name="Teles M."/>
            <person name="MacKenzie S."/>
            <person name="Amaro C."/>
        </authorList>
    </citation>
    <scope>NUCLEOTIDE SEQUENCE</scope>
</reference>
<proteinExistence type="predicted"/>
<accession>A0A0E9XLA1</accession>
<organism evidence="1">
    <name type="scientific">Anguilla anguilla</name>
    <name type="common">European freshwater eel</name>
    <name type="synonym">Muraena anguilla</name>
    <dbReference type="NCBI Taxonomy" id="7936"/>
    <lineage>
        <taxon>Eukaryota</taxon>
        <taxon>Metazoa</taxon>
        <taxon>Chordata</taxon>
        <taxon>Craniata</taxon>
        <taxon>Vertebrata</taxon>
        <taxon>Euteleostomi</taxon>
        <taxon>Actinopterygii</taxon>
        <taxon>Neopterygii</taxon>
        <taxon>Teleostei</taxon>
        <taxon>Anguilliformes</taxon>
        <taxon>Anguillidae</taxon>
        <taxon>Anguilla</taxon>
    </lineage>
</organism>
<sequence length="54" mass="6298">MRWAQNHVLSLRWIPAVKMLYSALHCTSSRGKLLFKLQEVDVVMIINIIMILCL</sequence>
<dbReference type="AlphaFoldDB" id="A0A0E9XLA1"/>
<name>A0A0E9XLA1_ANGAN</name>